<feature type="transmembrane region" description="Helical" evidence="8">
    <location>
        <begin position="255"/>
        <end position="271"/>
    </location>
</feature>
<evidence type="ECO:0000256" key="1">
    <source>
        <dbReference type="ARBA" id="ARBA00004651"/>
    </source>
</evidence>
<dbReference type="InterPro" id="IPR018383">
    <property type="entry name" value="UPF0324_pro"/>
</dbReference>
<dbReference type="AlphaFoldDB" id="A0A7G6X2L3"/>
<keyword evidence="10" id="KW-1185">Reference proteome</keyword>
<evidence type="ECO:0000256" key="4">
    <source>
        <dbReference type="ARBA" id="ARBA00022692"/>
    </source>
</evidence>
<feature type="transmembrane region" description="Helical" evidence="8">
    <location>
        <begin position="44"/>
        <end position="64"/>
    </location>
</feature>
<dbReference type="Pfam" id="PF03601">
    <property type="entry name" value="Cons_hypoth698"/>
    <property type="match status" value="2"/>
</dbReference>
<feature type="transmembrane region" description="Helical" evidence="8">
    <location>
        <begin position="131"/>
        <end position="150"/>
    </location>
</feature>
<dbReference type="PANTHER" id="PTHR30106:SF1">
    <property type="entry name" value="UPF0324 MEMBRANE PROTEIN FN0533"/>
    <property type="match status" value="1"/>
</dbReference>
<keyword evidence="5 8" id="KW-1133">Transmembrane helix</keyword>
<comment type="subcellular location">
    <subcellularLocation>
        <location evidence="1">Cell membrane</location>
        <topology evidence="1">Multi-pass membrane protein</topology>
    </subcellularLocation>
</comment>
<evidence type="ECO:0000256" key="3">
    <source>
        <dbReference type="ARBA" id="ARBA00022475"/>
    </source>
</evidence>
<keyword evidence="3" id="KW-1003">Cell membrane</keyword>
<feature type="transmembrane region" description="Helical" evidence="8">
    <location>
        <begin position="326"/>
        <end position="346"/>
    </location>
</feature>
<protein>
    <submittedName>
        <fullName evidence="9">Putative sulfate exporter family transporter</fullName>
    </submittedName>
</protein>
<accession>A0A7G6X2L3</accession>
<evidence type="ECO:0000256" key="8">
    <source>
        <dbReference type="SAM" id="Phobius"/>
    </source>
</evidence>
<keyword evidence="4 8" id="KW-0812">Transmembrane</keyword>
<evidence type="ECO:0000313" key="10">
    <source>
        <dbReference type="Proteomes" id="UP000515563"/>
    </source>
</evidence>
<dbReference type="Proteomes" id="UP000515563">
    <property type="component" value="Chromosome"/>
</dbReference>
<dbReference type="EMBL" id="CP043661">
    <property type="protein sequence ID" value="QNE20478.1"/>
    <property type="molecule type" value="Genomic_DNA"/>
</dbReference>
<feature type="region of interest" description="Disordered" evidence="7">
    <location>
        <begin position="1"/>
        <end position="37"/>
    </location>
</feature>
<feature type="transmembrane region" description="Helical" evidence="8">
    <location>
        <begin position="352"/>
        <end position="373"/>
    </location>
</feature>
<evidence type="ECO:0000313" key="9">
    <source>
        <dbReference type="EMBL" id="QNE20478.1"/>
    </source>
</evidence>
<name>A0A7G6X2L3_9ACTN</name>
<feature type="transmembrane region" description="Helical" evidence="8">
    <location>
        <begin position="189"/>
        <end position="208"/>
    </location>
</feature>
<reference evidence="9 10" key="2">
    <citation type="journal article" date="2020" name="Microbiol. Resour. Announc.">
        <title>Antarctic desert soil bacteria exhibit high novel natural product potential, evaluated through long-read genome sequencing and comparative genomics.</title>
        <authorList>
            <person name="Benaud N."/>
            <person name="Edwards R.J."/>
            <person name="Amos T.G."/>
            <person name="D'Agostino P.M."/>
            <person name="Gutierrez-Chavez C."/>
            <person name="Montgomery K."/>
            <person name="Nicetic I."/>
            <person name="Ferrari B.C."/>
        </authorList>
    </citation>
    <scope>NUCLEOTIDE SEQUENCE [LARGE SCALE GENOMIC DNA]</scope>
    <source>
        <strain evidence="9 10">SPB151</strain>
    </source>
</reference>
<feature type="transmembrane region" description="Helical" evidence="8">
    <location>
        <begin position="162"/>
        <end position="183"/>
    </location>
</feature>
<comment type="similarity">
    <text evidence="2">Belongs to the UPF0324 family.</text>
</comment>
<evidence type="ECO:0000256" key="6">
    <source>
        <dbReference type="ARBA" id="ARBA00023136"/>
    </source>
</evidence>
<evidence type="ECO:0000256" key="7">
    <source>
        <dbReference type="SAM" id="MobiDB-lite"/>
    </source>
</evidence>
<dbReference type="PANTHER" id="PTHR30106">
    <property type="entry name" value="INNER MEMBRANE PROTEIN YEIH-RELATED"/>
    <property type="match status" value="1"/>
</dbReference>
<keyword evidence="6 8" id="KW-0472">Membrane</keyword>
<organism evidence="9 10">
    <name type="scientific">Kribbella qitaiheensis</name>
    <dbReference type="NCBI Taxonomy" id="1544730"/>
    <lineage>
        <taxon>Bacteria</taxon>
        <taxon>Bacillati</taxon>
        <taxon>Actinomycetota</taxon>
        <taxon>Actinomycetes</taxon>
        <taxon>Propionibacteriales</taxon>
        <taxon>Kribbellaceae</taxon>
        <taxon>Kribbella</taxon>
    </lineage>
</organism>
<proteinExistence type="inferred from homology"/>
<gene>
    <name evidence="9" type="ORF">F1D05_24400</name>
</gene>
<evidence type="ECO:0000256" key="2">
    <source>
        <dbReference type="ARBA" id="ARBA00007977"/>
    </source>
</evidence>
<sequence length="410" mass="41456">MLHVEVRAPKHRKTPTSLSPASTPPAPTIEHPQSDSAPAPAVSWVGRLPGAGVVLVLAAVAVPLGRLVPVVGGPVFGILLGVLAGVALPVLRSERMRPGYDFASKNLLQLSIVVLGTGLSLQQVVRVGGSSLPVMLGTLTVALGGAWVFGRLLGVRGDTQTLIGVGTAICGGSAIAAATAAIGAKRSSVAYALATIFTFNVVAVLAFPPLGHLLGLSPEAFGLWAGTAINDTSSVVAAGYAYSQSAGDQALVVKLTRSLTLVPIVLTLVLLKSRRDARTADAAAVAPTSPQGAVVDGRAAATEVEGAGAAVGAAGAQRRTLPWRKLVPLFLVGFIAAAGLRSAGLVPDSWQSGLSLTGTFLITCALAAIGLSLRPAELRAAGLRPLLLGAILWVAVATTSLLLQLLTNTL</sequence>
<evidence type="ECO:0000256" key="5">
    <source>
        <dbReference type="ARBA" id="ARBA00022989"/>
    </source>
</evidence>
<feature type="transmembrane region" description="Helical" evidence="8">
    <location>
        <begin position="385"/>
        <end position="406"/>
    </location>
</feature>
<dbReference type="GO" id="GO:0005886">
    <property type="term" value="C:plasma membrane"/>
    <property type="evidence" value="ECO:0007669"/>
    <property type="project" value="UniProtKB-SubCell"/>
</dbReference>
<reference evidence="10" key="1">
    <citation type="submission" date="2019-09" db="EMBL/GenBank/DDBJ databases">
        <title>Antimicrobial potential of Antarctic Bacteria.</title>
        <authorList>
            <person name="Benaud N."/>
            <person name="Edwards R.J."/>
            <person name="Ferrari B.C."/>
        </authorList>
    </citation>
    <scope>NUCLEOTIDE SEQUENCE [LARGE SCALE GENOMIC DNA]</scope>
    <source>
        <strain evidence="10">SPB151</strain>
    </source>
</reference>
<dbReference type="KEGG" id="kqi:F1D05_24400"/>
<feature type="transmembrane region" description="Helical" evidence="8">
    <location>
        <begin position="70"/>
        <end position="91"/>
    </location>
</feature>